<keyword evidence="2" id="KW-0813">Transport</keyword>
<gene>
    <name evidence="8" type="ORF">I573_01571</name>
</gene>
<dbReference type="GO" id="GO:0015424">
    <property type="term" value="F:ABC-type amino acid transporter activity"/>
    <property type="evidence" value="ECO:0007669"/>
    <property type="project" value="InterPro"/>
</dbReference>
<dbReference type="AlphaFoldDB" id="S0L5X9"/>
<dbReference type="RefSeq" id="WP_016185559.1">
    <property type="nucleotide sequence ID" value="NZ_ASWO01000005.1"/>
</dbReference>
<dbReference type="InterPro" id="IPR027417">
    <property type="entry name" value="P-loop_NTPase"/>
</dbReference>
<comment type="subcellular location">
    <subcellularLocation>
        <location evidence="1">Cell membrane</location>
        <topology evidence="1">Peripheral membrane protein</topology>
    </subcellularLocation>
</comment>
<dbReference type="PANTHER" id="PTHR43166:SF35">
    <property type="entry name" value="L-CYSTINE IMPORT ATP-BINDING PROTEIN TCYN"/>
    <property type="match status" value="1"/>
</dbReference>
<proteinExistence type="predicted"/>
<evidence type="ECO:0000313" key="8">
    <source>
        <dbReference type="EMBL" id="EOT83846.1"/>
    </source>
</evidence>
<evidence type="ECO:0000256" key="6">
    <source>
        <dbReference type="ARBA" id="ARBA00023136"/>
    </source>
</evidence>
<dbReference type="InterPro" id="IPR003593">
    <property type="entry name" value="AAA+_ATPase"/>
</dbReference>
<evidence type="ECO:0000256" key="3">
    <source>
        <dbReference type="ARBA" id="ARBA00022475"/>
    </source>
</evidence>
<dbReference type="PIRSF" id="PIRSF039085">
    <property type="entry name" value="ABC_ATPase_HisP"/>
    <property type="match status" value="1"/>
</dbReference>
<sequence length="256" mass="29076">MSYIEIRQLKKSFHNHLVLDGLDLDIEEGEVVVLLGPSGSGKTTFLRCLNILERPDSGTIKLDQTQIDGMRLTKMKRMTYQKQTAMVFQHYALFQNKNALENITTPLRARGASKEQAFATANRLLEEVGLAHRAQFYPHALSGGQQQRIGIARALALEPKLMLFDEPTSALDPELVQQVLVVLKKIAQQKQTMVIVTHEMRFAYEVADRIVFMEHGKIVEQGSPKQFFHSPQQERTKAFVAKFRTQLNLTKLEDAV</sequence>
<dbReference type="OrthoDB" id="1679618at2"/>
<dbReference type="GO" id="GO:0005524">
    <property type="term" value="F:ATP binding"/>
    <property type="evidence" value="ECO:0007669"/>
    <property type="project" value="UniProtKB-KW"/>
</dbReference>
<reference evidence="8 9" key="1">
    <citation type="submission" date="2013-03" db="EMBL/GenBank/DDBJ databases">
        <title>The Genome Sequence of Enterococcus sulfureus ATCC_49903 (PacBio/Illumina hybrid assembly).</title>
        <authorList>
            <consortium name="The Broad Institute Genomics Platform"/>
            <consortium name="The Broad Institute Genome Sequencing Center for Infectious Disease"/>
            <person name="Earl A."/>
            <person name="Russ C."/>
            <person name="Gilmore M."/>
            <person name="Surin D."/>
            <person name="Walker B."/>
            <person name="Young S."/>
            <person name="Zeng Q."/>
            <person name="Gargeya S."/>
            <person name="Fitzgerald M."/>
            <person name="Haas B."/>
            <person name="Abouelleil A."/>
            <person name="Allen A.W."/>
            <person name="Alvarado L."/>
            <person name="Arachchi H.M."/>
            <person name="Berlin A.M."/>
            <person name="Chapman S.B."/>
            <person name="Gainer-Dewar J."/>
            <person name="Goldberg J."/>
            <person name="Griggs A."/>
            <person name="Gujja S."/>
            <person name="Hansen M."/>
            <person name="Howarth C."/>
            <person name="Imamovic A."/>
            <person name="Ireland A."/>
            <person name="Larimer J."/>
            <person name="McCowan C."/>
            <person name="Murphy C."/>
            <person name="Pearson M."/>
            <person name="Poon T.W."/>
            <person name="Priest M."/>
            <person name="Roberts A."/>
            <person name="Saif S."/>
            <person name="Shea T."/>
            <person name="Sisk P."/>
            <person name="Sykes S."/>
            <person name="Wortman J."/>
            <person name="Nusbaum C."/>
            <person name="Birren B."/>
        </authorList>
    </citation>
    <scope>NUCLEOTIDE SEQUENCE [LARGE SCALE GENOMIC DNA]</scope>
    <source>
        <strain evidence="8 9">ATCC 49903</strain>
    </source>
</reference>
<keyword evidence="4" id="KW-0547">Nucleotide-binding</keyword>
<evidence type="ECO:0000256" key="4">
    <source>
        <dbReference type="ARBA" id="ARBA00022741"/>
    </source>
</evidence>
<dbReference type="EMBL" id="ASWO01000005">
    <property type="protein sequence ID" value="EOT83846.1"/>
    <property type="molecule type" value="Genomic_DNA"/>
</dbReference>
<dbReference type="InterPro" id="IPR030679">
    <property type="entry name" value="ABC_ATPase_HisP-typ"/>
</dbReference>
<dbReference type="InterPro" id="IPR050086">
    <property type="entry name" value="MetN_ABC_transporter-like"/>
</dbReference>
<dbReference type="Pfam" id="PF00005">
    <property type="entry name" value="ABC_tran"/>
    <property type="match status" value="1"/>
</dbReference>
<dbReference type="PROSITE" id="PS50893">
    <property type="entry name" value="ABC_TRANSPORTER_2"/>
    <property type="match status" value="1"/>
</dbReference>
<dbReference type="InterPro" id="IPR003439">
    <property type="entry name" value="ABC_transporter-like_ATP-bd"/>
</dbReference>
<evidence type="ECO:0000256" key="5">
    <source>
        <dbReference type="ARBA" id="ARBA00022840"/>
    </source>
</evidence>
<protein>
    <recommendedName>
        <fullName evidence="7">ABC transporter domain-containing protein</fullName>
    </recommendedName>
</protein>
<dbReference type="SUPFAM" id="SSF52540">
    <property type="entry name" value="P-loop containing nucleoside triphosphate hydrolases"/>
    <property type="match status" value="1"/>
</dbReference>
<dbReference type="eggNOG" id="COG1126">
    <property type="taxonomic scope" value="Bacteria"/>
</dbReference>
<dbReference type="PANTHER" id="PTHR43166">
    <property type="entry name" value="AMINO ACID IMPORT ATP-BINDING PROTEIN"/>
    <property type="match status" value="1"/>
</dbReference>
<keyword evidence="6" id="KW-0472">Membrane</keyword>
<evidence type="ECO:0000259" key="7">
    <source>
        <dbReference type="PROSITE" id="PS50893"/>
    </source>
</evidence>
<dbReference type="SMART" id="SM00382">
    <property type="entry name" value="AAA"/>
    <property type="match status" value="1"/>
</dbReference>
<dbReference type="PATRIC" id="fig|1140003.3.peg.1065"/>
<keyword evidence="9" id="KW-1185">Reference proteome</keyword>
<dbReference type="InterPro" id="IPR017871">
    <property type="entry name" value="ABC_transporter-like_CS"/>
</dbReference>
<dbReference type="STRING" id="1140003.OMY_01107"/>
<accession>S0L5X9</accession>
<name>S0L5X9_9ENTE</name>
<feature type="domain" description="ABC transporter" evidence="7">
    <location>
        <begin position="4"/>
        <end position="240"/>
    </location>
</feature>
<dbReference type="Proteomes" id="UP000015961">
    <property type="component" value="Unassembled WGS sequence"/>
</dbReference>
<keyword evidence="3" id="KW-1003">Cell membrane</keyword>
<evidence type="ECO:0000313" key="9">
    <source>
        <dbReference type="Proteomes" id="UP000015961"/>
    </source>
</evidence>
<organism evidence="8 9">
    <name type="scientific">Enterococcus sulfureus ATCC 49903</name>
    <dbReference type="NCBI Taxonomy" id="1140003"/>
    <lineage>
        <taxon>Bacteria</taxon>
        <taxon>Bacillati</taxon>
        <taxon>Bacillota</taxon>
        <taxon>Bacilli</taxon>
        <taxon>Lactobacillales</taxon>
        <taxon>Enterococcaceae</taxon>
        <taxon>Enterococcus</taxon>
    </lineage>
</organism>
<dbReference type="GO" id="GO:0005886">
    <property type="term" value="C:plasma membrane"/>
    <property type="evidence" value="ECO:0007669"/>
    <property type="project" value="UniProtKB-SubCell"/>
</dbReference>
<evidence type="ECO:0000256" key="2">
    <source>
        <dbReference type="ARBA" id="ARBA00022448"/>
    </source>
</evidence>
<evidence type="ECO:0000256" key="1">
    <source>
        <dbReference type="ARBA" id="ARBA00004202"/>
    </source>
</evidence>
<keyword evidence="5" id="KW-0067">ATP-binding</keyword>
<dbReference type="PROSITE" id="PS00211">
    <property type="entry name" value="ABC_TRANSPORTER_1"/>
    <property type="match status" value="1"/>
</dbReference>
<dbReference type="Gene3D" id="3.40.50.300">
    <property type="entry name" value="P-loop containing nucleotide triphosphate hydrolases"/>
    <property type="match status" value="1"/>
</dbReference>
<comment type="caution">
    <text evidence="8">The sequence shown here is derived from an EMBL/GenBank/DDBJ whole genome shotgun (WGS) entry which is preliminary data.</text>
</comment>
<dbReference type="GO" id="GO:0016887">
    <property type="term" value="F:ATP hydrolysis activity"/>
    <property type="evidence" value="ECO:0007669"/>
    <property type="project" value="InterPro"/>
</dbReference>